<dbReference type="GO" id="GO:0003700">
    <property type="term" value="F:DNA-binding transcription factor activity"/>
    <property type="evidence" value="ECO:0007669"/>
    <property type="project" value="InterPro"/>
</dbReference>
<evidence type="ECO:0000259" key="5">
    <source>
        <dbReference type="PROSITE" id="PS50931"/>
    </source>
</evidence>
<evidence type="ECO:0000256" key="2">
    <source>
        <dbReference type="ARBA" id="ARBA00023015"/>
    </source>
</evidence>
<gene>
    <name evidence="6" type="ORF">GKJPGBOP_04018</name>
</gene>
<dbReference type="PANTHER" id="PTHR30419">
    <property type="entry name" value="HTH-TYPE TRANSCRIPTIONAL REGULATOR YBHD"/>
    <property type="match status" value="1"/>
</dbReference>
<dbReference type="Gene3D" id="3.40.190.10">
    <property type="entry name" value="Periplasmic binding protein-like II"/>
    <property type="match status" value="2"/>
</dbReference>
<dbReference type="SUPFAM" id="SSF46785">
    <property type="entry name" value="Winged helix' DNA-binding domain"/>
    <property type="match status" value="1"/>
</dbReference>
<feature type="domain" description="HTH lysR-type" evidence="5">
    <location>
        <begin position="49"/>
        <end position="106"/>
    </location>
</feature>
<sequence length="443" mass="45463">MAGRPPEPYGAVAGSGWPPWALHRSSSRPHPQVNPRVSFQIPQRYLGLVTLDDLRAFVAVCEARSLSAVARDLGCTQSAVSQRVKRLERETGTALLERRPRGVAPTQAGRILCRAATGSLAELDLALRRLADLRQGDGGTLRITTGATTVRHFMSAAVVAFRARHPHVDLEFQTENSGRRCFEAVADGTAELAWITIGPPVRGIEQHPVLELPWVLAVRSDDPLAGRDHIEPAELAGGLSGIRHIRLPENSVSRMRLDGHLGRGRPEAGQGPAAVPASSTSVADWDTAILLAELGVGHAVVPDLPGWRGAGHPSLRLIPIPGLPPLAAGWAVRQWAALSPVAVEFAETVNGSLGAGGSVGAGGATGVVRAGGSVGAGGAAGVAEVTGVGTAAGPGAAPGTAAGPDARARAQRLSGVEADVPACAPTCAGASEGHDRGPARAQA</sequence>
<dbReference type="InterPro" id="IPR036390">
    <property type="entry name" value="WH_DNA-bd_sf"/>
</dbReference>
<keyword evidence="3" id="KW-0238">DNA-binding</keyword>
<evidence type="ECO:0000256" key="3">
    <source>
        <dbReference type="ARBA" id="ARBA00023125"/>
    </source>
</evidence>
<evidence type="ECO:0000256" key="1">
    <source>
        <dbReference type="ARBA" id="ARBA00009437"/>
    </source>
</evidence>
<dbReference type="Pfam" id="PF03466">
    <property type="entry name" value="LysR_substrate"/>
    <property type="match status" value="1"/>
</dbReference>
<organism evidence="6 7">
    <name type="scientific">Streptomyces paromomycinus</name>
    <name type="common">Streptomyces rimosus subsp. paromomycinus</name>
    <dbReference type="NCBI Taxonomy" id="92743"/>
    <lineage>
        <taxon>Bacteria</taxon>
        <taxon>Bacillati</taxon>
        <taxon>Actinomycetota</taxon>
        <taxon>Actinomycetes</taxon>
        <taxon>Kitasatosporales</taxon>
        <taxon>Streptomycetaceae</taxon>
        <taxon>Streptomyces</taxon>
    </lineage>
</organism>
<dbReference type="PANTHER" id="PTHR30419:SF8">
    <property type="entry name" value="NITROGEN ASSIMILATION TRANSCRIPTIONAL ACTIVATOR-RELATED"/>
    <property type="match status" value="1"/>
</dbReference>
<dbReference type="SUPFAM" id="SSF53850">
    <property type="entry name" value="Periplasmic binding protein-like II"/>
    <property type="match status" value="1"/>
</dbReference>
<dbReference type="Gene3D" id="1.10.10.10">
    <property type="entry name" value="Winged helix-like DNA-binding domain superfamily/Winged helix DNA-binding domain"/>
    <property type="match status" value="1"/>
</dbReference>
<protein>
    <submittedName>
        <fullName evidence="6">LysR family transcriptional regulator</fullName>
    </submittedName>
</protein>
<dbReference type="Pfam" id="PF00126">
    <property type="entry name" value="HTH_1"/>
    <property type="match status" value="1"/>
</dbReference>
<comment type="caution">
    <text evidence="6">The sequence shown here is derived from an EMBL/GenBank/DDBJ whole genome shotgun (WGS) entry which is preliminary data.</text>
</comment>
<dbReference type="InterPro" id="IPR000847">
    <property type="entry name" value="LysR_HTH_N"/>
</dbReference>
<dbReference type="GO" id="GO:0003677">
    <property type="term" value="F:DNA binding"/>
    <property type="evidence" value="ECO:0007669"/>
    <property type="project" value="UniProtKB-KW"/>
</dbReference>
<name>A0A401W4V2_STREY</name>
<dbReference type="Proteomes" id="UP000286746">
    <property type="component" value="Unassembled WGS sequence"/>
</dbReference>
<keyword evidence="7" id="KW-1185">Reference proteome</keyword>
<dbReference type="InterPro" id="IPR005119">
    <property type="entry name" value="LysR_subst-bd"/>
</dbReference>
<keyword evidence="2" id="KW-0805">Transcription regulation</keyword>
<dbReference type="EMBL" id="BHZD01000001">
    <property type="protein sequence ID" value="GCD44322.1"/>
    <property type="molecule type" value="Genomic_DNA"/>
</dbReference>
<evidence type="ECO:0000256" key="4">
    <source>
        <dbReference type="ARBA" id="ARBA00023163"/>
    </source>
</evidence>
<keyword evidence="4" id="KW-0804">Transcription</keyword>
<dbReference type="InterPro" id="IPR036388">
    <property type="entry name" value="WH-like_DNA-bd_sf"/>
</dbReference>
<dbReference type="AlphaFoldDB" id="A0A401W4V2"/>
<proteinExistence type="inferred from homology"/>
<accession>A0A401W4V2</accession>
<dbReference type="PRINTS" id="PR00039">
    <property type="entry name" value="HTHLYSR"/>
</dbReference>
<dbReference type="InterPro" id="IPR050950">
    <property type="entry name" value="HTH-type_LysR_regulators"/>
</dbReference>
<dbReference type="CDD" id="cd05466">
    <property type="entry name" value="PBP2_LTTR_substrate"/>
    <property type="match status" value="1"/>
</dbReference>
<dbReference type="GO" id="GO:0005829">
    <property type="term" value="C:cytosol"/>
    <property type="evidence" value="ECO:0007669"/>
    <property type="project" value="TreeGrafter"/>
</dbReference>
<dbReference type="PROSITE" id="PS50931">
    <property type="entry name" value="HTH_LYSR"/>
    <property type="match status" value="1"/>
</dbReference>
<evidence type="ECO:0000313" key="7">
    <source>
        <dbReference type="Proteomes" id="UP000286746"/>
    </source>
</evidence>
<evidence type="ECO:0000313" key="6">
    <source>
        <dbReference type="EMBL" id="GCD44322.1"/>
    </source>
</evidence>
<reference evidence="6 7" key="1">
    <citation type="submission" date="2018-11" db="EMBL/GenBank/DDBJ databases">
        <title>Whole genome sequence of Streptomyces paromomycinus NBRC 15454(T).</title>
        <authorList>
            <person name="Komaki H."/>
            <person name="Tamura T."/>
        </authorList>
    </citation>
    <scope>NUCLEOTIDE SEQUENCE [LARGE SCALE GENOMIC DNA]</scope>
    <source>
        <strain evidence="6 7">NBRC 15454</strain>
    </source>
</reference>
<comment type="similarity">
    <text evidence="1">Belongs to the LysR transcriptional regulatory family.</text>
</comment>
<dbReference type="FunFam" id="1.10.10.10:FF:000001">
    <property type="entry name" value="LysR family transcriptional regulator"/>
    <property type="match status" value="1"/>
</dbReference>